<name>C0JZW1_9BACT</name>
<comment type="subcellular location">
    <subcellularLocation>
        <location evidence="5">Cytoplasm</location>
    </subcellularLocation>
</comment>
<accession>C0JZW1</accession>
<evidence type="ECO:0000256" key="3">
    <source>
        <dbReference type="ARBA" id="ARBA00022801"/>
    </source>
</evidence>
<proteinExistence type="inferred from homology"/>
<evidence type="ECO:0000259" key="6">
    <source>
        <dbReference type="Pfam" id="PF02601"/>
    </source>
</evidence>
<reference evidence="8" key="1">
    <citation type="submission" date="2008-11" db="EMBL/GenBank/DDBJ databases">
        <title>Isolation and characterization of a fructose-1,6-bisphosphatase in Bacteroides sp. from a rumen metagenomic library.</title>
        <authorList>
            <person name="Wang J."/>
            <person name="Liu K."/>
            <person name="Zhao S."/>
            <person name="Bu D."/>
            <person name="Li D."/>
            <person name="Yu P."/>
            <person name="Wei H."/>
            <person name="Zhou L."/>
        </authorList>
    </citation>
    <scope>NUCLEOTIDE SEQUENCE</scope>
</reference>
<dbReference type="InterPro" id="IPR020579">
    <property type="entry name" value="Exonuc_VII_lsu_C"/>
</dbReference>
<organism evidence="8">
    <name type="scientific">uncultured bacterium URE4</name>
    <dbReference type="NCBI Taxonomy" id="581112"/>
    <lineage>
        <taxon>Bacteria</taxon>
        <taxon>environmental samples</taxon>
    </lineage>
</organism>
<keyword evidence="3 5" id="KW-0378">Hydrolase</keyword>
<dbReference type="GO" id="GO:0006308">
    <property type="term" value="P:DNA catabolic process"/>
    <property type="evidence" value="ECO:0007669"/>
    <property type="project" value="UniProtKB-UniRule"/>
</dbReference>
<dbReference type="Pfam" id="PF13742">
    <property type="entry name" value="tRNA_anti_2"/>
    <property type="match status" value="1"/>
</dbReference>
<dbReference type="CDD" id="cd04489">
    <property type="entry name" value="ExoVII_LU_OBF"/>
    <property type="match status" value="1"/>
</dbReference>
<feature type="domain" description="OB-fold nucleic acid binding" evidence="7">
    <location>
        <begin position="7"/>
        <end position="111"/>
    </location>
</feature>
<dbReference type="NCBIfam" id="TIGR00237">
    <property type="entry name" value="xseA"/>
    <property type="match status" value="1"/>
</dbReference>
<comment type="similarity">
    <text evidence="5">Belongs to the XseA family.</text>
</comment>
<protein>
    <recommendedName>
        <fullName evidence="5">Exodeoxyribonuclease 7 large subunit</fullName>
        <ecNumber evidence="5">3.1.11.6</ecNumber>
    </recommendedName>
</protein>
<evidence type="ECO:0000256" key="1">
    <source>
        <dbReference type="ARBA" id="ARBA00022490"/>
    </source>
</evidence>
<dbReference type="InterPro" id="IPR003753">
    <property type="entry name" value="Exonuc_VII_L"/>
</dbReference>
<evidence type="ECO:0000256" key="5">
    <source>
        <dbReference type="RuleBase" id="RU004355"/>
    </source>
</evidence>
<evidence type="ECO:0000256" key="4">
    <source>
        <dbReference type="ARBA" id="ARBA00022839"/>
    </source>
</evidence>
<feature type="domain" description="Exonuclease VII large subunit C-terminal" evidence="6">
    <location>
        <begin position="137"/>
        <end position="330"/>
    </location>
</feature>
<dbReference type="PANTHER" id="PTHR30008:SF0">
    <property type="entry name" value="EXODEOXYRIBONUCLEASE 7 LARGE SUBUNIT"/>
    <property type="match status" value="1"/>
</dbReference>
<dbReference type="AlphaFoldDB" id="C0JZW1"/>
<dbReference type="PANTHER" id="PTHR30008">
    <property type="entry name" value="EXODEOXYRIBONUCLEASE 7 LARGE SUBUNIT"/>
    <property type="match status" value="1"/>
</dbReference>
<comment type="catalytic activity">
    <reaction evidence="5">
        <text>Exonucleolytic cleavage in either 5'- to 3'- or 3'- to 5'-direction to yield nucleoside 5'-phosphates.</text>
        <dbReference type="EC" id="3.1.11.6"/>
    </reaction>
</comment>
<keyword evidence="1" id="KW-0963">Cytoplasm</keyword>
<sequence length="395" mass="43189">MAKDYLELKELLARLKEGVEDAFPDRYWVKAEIGSWSPRANGHCYLNLTQSDRGKPVADIRAMIWKWVFPQLKAFFEQETGQTLQAGITVLVRVQVSFSEMFGISLFIDDIDPAFTVGEQALAKKKAIEKLTAGGYLEMQQELALPRLPYRLAVITSKTAAGYGDFRRHLLENEAGYAFRLDLYEALMQGEQAPASIISALAEAQEQPCDAVLILRGGGSEMDLACFDDYDLAVAIATCPAPVVTAIGHDRDFHIADLVANRSVKTPTALADLFLDAYAAEDALLDDLQMRVRRAVADRVNGMVRKVDSLVQRLRFAAGARIDRARAALDLKEALIQASDPRKILSMGYALVTGGDGKVLKSVVPVAAGDRIGVRFADGSIRATVDAVDFSASSK</sequence>
<dbReference type="GO" id="GO:0009318">
    <property type="term" value="C:exodeoxyribonuclease VII complex"/>
    <property type="evidence" value="ECO:0007669"/>
    <property type="project" value="UniProtKB-UniRule"/>
</dbReference>
<keyword evidence="4 5" id="KW-0269">Exonuclease</keyword>
<evidence type="ECO:0000259" key="7">
    <source>
        <dbReference type="Pfam" id="PF13742"/>
    </source>
</evidence>
<evidence type="ECO:0000256" key="2">
    <source>
        <dbReference type="ARBA" id="ARBA00022722"/>
    </source>
</evidence>
<dbReference type="GO" id="GO:0008855">
    <property type="term" value="F:exodeoxyribonuclease VII activity"/>
    <property type="evidence" value="ECO:0007669"/>
    <property type="project" value="UniProtKB-UniRule"/>
</dbReference>
<dbReference type="GO" id="GO:0003676">
    <property type="term" value="F:nucleic acid binding"/>
    <property type="evidence" value="ECO:0007669"/>
    <property type="project" value="InterPro"/>
</dbReference>
<dbReference type="GO" id="GO:0005737">
    <property type="term" value="C:cytoplasm"/>
    <property type="evidence" value="ECO:0007669"/>
    <property type="project" value="UniProtKB-SubCell"/>
</dbReference>
<dbReference type="EC" id="3.1.11.6" evidence="5"/>
<dbReference type="EMBL" id="FJ529691">
    <property type="protein sequence ID" value="ACM90991.1"/>
    <property type="molecule type" value="Genomic_DNA"/>
</dbReference>
<evidence type="ECO:0000313" key="8">
    <source>
        <dbReference type="EMBL" id="ACM90991.1"/>
    </source>
</evidence>
<keyword evidence="2 5" id="KW-0540">Nuclease</keyword>
<dbReference type="InterPro" id="IPR025824">
    <property type="entry name" value="OB-fold_nuc-bd_dom"/>
</dbReference>
<dbReference type="Pfam" id="PF02601">
    <property type="entry name" value="Exonuc_VII_L"/>
    <property type="match status" value="1"/>
</dbReference>